<dbReference type="InterPro" id="IPR027359">
    <property type="entry name" value="Volt_channel_dom_sf"/>
</dbReference>
<dbReference type="SUPFAM" id="SSF81324">
    <property type="entry name" value="Voltage-gated potassium channels"/>
    <property type="match status" value="1"/>
</dbReference>
<keyword evidence="10 12" id="KW-0472">Membrane</keyword>
<dbReference type="RefSeq" id="WP_051489282.1">
    <property type="nucleotide sequence ID" value="NZ_CP007453.1"/>
</dbReference>
<dbReference type="PRINTS" id="PR00169">
    <property type="entry name" value="KCHANNEL"/>
</dbReference>
<dbReference type="Gene3D" id="1.10.287.70">
    <property type="match status" value="1"/>
</dbReference>
<dbReference type="InterPro" id="IPR028325">
    <property type="entry name" value="VG_K_chnl"/>
</dbReference>
<dbReference type="GO" id="GO:0001508">
    <property type="term" value="P:action potential"/>
    <property type="evidence" value="ECO:0007669"/>
    <property type="project" value="TreeGrafter"/>
</dbReference>
<proteinExistence type="predicted"/>
<evidence type="ECO:0000256" key="4">
    <source>
        <dbReference type="ARBA" id="ARBA00022692"/>
    </source>
</evidence>
<name>W8TBE6_PEPAC</name>
<feature type="transmembrane region" description="Helical" evidence="12">
    <location>
        <begin position="12"/>
        <end position="32"/>
    </location>
</feature>
<dbReference type="GO" id="GO:0005249">
    <property type="term" value="F:voltage-gated potassium channel activity"/>
    <property type="evidence" value="ECO:0007669"/>
    <property type="project" value="InterPro"/>
</dbReference>
<keyword evidence="14" id="KW-0614">Plasmid</keyword>
<feature type="transmembrane region" description="Helical" evidence="12">
    <location>
        <begin position="47"/>
        <end position="67"/>
    </location>
</feature>
<keyword evidence="3" id="KW-0633">Potassium transport</keyword>
<dbReference type="OrthoDB" id="9810759at2"/>
<dbReference type="eggNOG" id="COG1226">
    <property type="taxonomic scope" value="Bacteria"/>
</dbReference>
<keyword evidence="11" id="KW-0407">Ion channel</keyword>
<evidence type="ECO:0000256" key="11">
    <source>
        <dbReference type="ARBA" id="ARBA00023303"/>
    </source>
</evidence>
<dbReference type="AlphaFoldDB" id="W8TBE6"/>
<dbReference type="Gene3D" id="1.20.120.350">
    <property type="entry name" value="Voltage-gated potassium channels. Chain C"/>
    <property type="match status" value="1"/>
</dbReference>
<feature type="transmembrane region" description="Helical" evidence="12">
    <location>
        <begin position="135"/>
        <end position="157"/>
    </location>
</feature>
<keyword evidence="6" id="KW-0851">Voltage-gated channel</keyword>
<dbReference type="PANTHER" id="PTHR11537">
    <property type="entry name" value="VOLTAGE-GATED POTASSIUM CHANNEL"/>
    <property type="match status" value="1"/>
</dbReference>
<dbReference type="GO" id="GO:0008076">
    <property type="term" value="C:voltage-gated potassium channel complex"/>
    <property type="evidence" value="ECO:0007669"/>
    <property type="project" value="InterPro"/>
</dbReference>
<keyword evidence="2" id="KW-0813">Transport</keyword>
<evidence type="ECO:0000256" key="10">
    <source>
        <dbReference type="ARBA" id="ARBA00023136"/>
    </source>
</evidence>
<evidence type="ECO:0000313" key="14">
    <source>
        <dbReference type="EMBL" id="AHM58140.1"/>
    </source>
</evidence>
<dbReference type="PANTHER" id="PTHR11537:SF254">
    <property type="entry name" value="POTASSIUM VOLTAGE-GATED CHANNEL PROTEIN SHAB"/>
    <property type="match status" value="1"/>
</dbReference>
<sequence>MKNKLLNKEKIHLGYELFMAVLALIAVVIAFLDVTGKINMHTGYNEFYYTELVILIIFALDYFTRLFKADNKRLFVRKNIPDLISIIPFNAFLRAFRIVRFVRVLRFIRVIKLFRFFALIKKFKFNINKFIYTNGLIYVIYITIAMIIFGAIGIYHFEYGLSVHSFEDALWWSFVTISSVGYGDIAPVTTYGRLIASLQMIVGMGFAGMLTGTIATYFIGNKIKQTVKTTRGILNLSDMSSEELQIVLEFVDDIRKKRQ</sequence>
<dbReference type="Proteomes" id="UP000019591">
    <property type="component" value="Plasmid EAL2_808p"/>
</dbReference>
<gene>
    <name evidence="14" type="ORF">EAL2_808p06370</name>
</gene>
<evidence type="ECO:0000256" key="3">
    <source>
        <dbReference type="ARBA" id="ARBA00022538"/>
    </source>
</evidence>
<evidence type="ECO:0000259" key="13">
    <source>
        <dbReference type="Pfam" id="PF00520"/>
    </source>
</evidence>
<dbReference type="PATRIC" id="fig|1286171.3.peg.2821"/>
<keyword evidence="15" id="KW-1185">Reference proteome</keyword>
<keyword evidence="7" id="KW-0630">Potassium</keyword>
<evidence type="ECO:0000256" key="1">
    <source>
        <dbReference type="ARBA" id="ARBA00004141"/>
    </source>
</evidence>
<dbReference type="Gene3D" id="1.20.5.110">
    <property type="match status" value="1"/>
</dbReference>
<evidence type="ECO:0000256" key="2">
    <source>
        <dbReference type="ARBA" id="ARBA00022448"/>
    </source>
</evidence>
<accession>W8TBE6</accession>
<evidence type="ECO:0000256" key="8">
    <source>
        <dbReference type="ARBA" id="ARBA00022989"/>
    </source>
</evidence>
<keyword evidence="9" id="KW-0406">Ion transport</keyword>
<evidence type="ECO:0000313" key="15">
    <source>
        <dbReference type="Proteomes" id="UP000019591"/>
    </source>
</evidence>
<dbReference type="EMBL" id="CP007453">
    <property type="protein sequence ID" value="AHM58140.1"/>
    <property type="molecule type" value="Genomic_DNA"/>
</dbReference>
<evidence type="ECO:0000256" key="5">
    <source>
        <dbReference type="ARBA" id="ARBA00022826"/>
    </source>
</evidence>
<dbReference type="KEGG" id="eac:EAL2_808p06370"/>
<feature type="transmembrane region" description="Helical" evidence="12">
    <location>
        <begin position="200"/>
        <end position="220"/>
    </location>
</feature>
<organism evidence="14 15">
    <name type="scientific">Peptoclostridium acidaminophilum DSM 3953</name>
    <dbReference type="NCBI Taxonomy" id="1286171"/>
    <lineage>
        <taxon>Bacteria</taxon>
        <taxon>Bacillati</taxon>
        <taxon>Bacillota</taxon>
        <taxon>Clostridia</taxon>
        <taxon>Peptostreptococcales</taxon>
        <taxon>Peptoclostridiaceae</taxon>
        <taxon>Peptoclostridium</taxon>
    </lineage>
</organism>
<evidence type="ECO:0000256" key="12">
    <source>
        <dbReference type="SAM" id="Phobius"/>
    </source>
</evidence>
<protein>
    <submittedName>
        <fullName evidence="14">Ion transport 2 domain protein</fullName>
    </submittedName>
</protein>
<geneLocation type="plasmid" evidence="14 15">
    <name>EAL2_808p</name>
</geneLocation>
<keyword evidence="4 12" id="KW-0812">Transmembrane</keyword>
<evidence type="ECO:0000256" key="9">
    <source>
        <dbReference type="ARBA" id="ARBA00023065"/>
    </source>
</evidence>
<dbReference type="HOGENOM" id="CLU_011722_6_2_9"/>
<evidence type="ECO:0000256" key="6">
    <source>
        <dbReference type="ARBA" id="ARBA00022882"/>
    </source>
</evidence>
<feature type="domain" description="Ion transport" evidence="13">
    <location>
        <begin position="15"/>
        <end position="218"/>
    </location>
</feature>
<comment type="subcellular location">
    <subcellularLocation>
        <location evidence="1">Membrane</location>
        <topology evidence="1">Multi-pass membrane protein</topology>
    </subcellularLocation>
</comment>
<dbReference type="Pfam" id="PF00520">
    <property type="entry name" value="Ion_trans"/>
    <property type="match status" value="1"/>
</dbReference>
<reference evidence="14 15" key="1">
    <citation type="journal article" date="2014" name="Genome Announc.">
        <title>Complete Genome Sequence of Amino Acid-Utilizing Eubacterium acidaminophilum al-2 (DSM 3953).</title>
        <authorList>
            <person name="Poehlein A."/>
            <person name="Andreesen J.R."/>
            <person name="Daniel R."/>
        </authorList>
    </citation>
    <scope>NUCLEOTIDE SEQUENCE [LARGE SCALE GENOMIC DNA]</scope>
    <source>
        <strain evidence="14 15">DSM 3953</strain>
        <plasmid evidence="15">Plasmid EAL2_808p</plasmid>
    </source>
</reference>
<evidence type="ECO:0000256" key="7">
    <source>
        <dbReference type="ARBA" id="ARBA00022958"/>
    </source>
</evidence>
<keyword evidence="5" id="KW-0631">Potassium channel</keyword>
<dbReference type="InterPro" id="IPR005821">
    <property type="entry name" value="Ion_trans_dom"/>
</dbReference>
<keyword evidence="8 12" id="KW-1133">Transmembrane helix</keyword>